<protein>
    <submittedName>
        <fullName evidence="1">Uncharacterized protein</fullName>
    </submittedName>
</protein>
<name>A0A286AF78_9SPHI</name>
<dbReference type="OrthoDB" id="1432119at2"/>
<keyword evidence="2" id="KW-1185">Reference proteome</keyword>
<dbReference type="Proteomes" id="UP000219281">
    <property type="component" value="Unassembled WGS sequence"/>
</dbReference>
<gene>
    <name evidence="1" type="ORF">SAMN06297358_4276</name>
</gene>
<proteinExistence type="predicted"/>
<organism evidence="1 2">
    <name type="scientific">Pedobacter xixiisoli</name>
    <dbReference type="NCBI Taxonomy" id="1476464"/>
    <lineage>
        <taxon>Bacteria</taxon>
        <taxon>Pseudomonadati</taxon>
        <taxon>Bacteroidota</taxon>
        <taxon>Sphingobacteriia</taxon>
        <taxon>Sphingobacteriales</taxon>
        <taxon>Sphingobacteriaceae</taxon>
        <taxon>Pedobacter</taxon>
    </lineage>
</organism>
<evidence type="ECO:0000313" key="2">
    <source>
        <dbReference type="Proteomes" id="UP000219281"/>
    </source>
</evidence>
<reference evidence="2" key="1">
    <citation type="submission" date="2017-09" db="EMBL/GenBank/DDBJ databases">
        <authorList>
            <person name="Varghese N."/>
            <person name="Submissions S."/>
        </authorList>
    </citation>
    <scope>NUCLEOTIDE SEQUENCE [LARGE SCALE GENOMIC DNA]</scope>
    <source>
        <strain evidence="2">CGMCC 1.12803</strain>
    </source>
</reference>
<dbReference type="AlphaFoldDB" id="A0A286AF78"/>
<accession>A0A286AF78</accession>
<sequence>MKLSEHKDLKKEILALPVKEKDKLLLRLVAKDKVLTEHLHFLLLEDESNLSDRVAFIKNEITDVLEDLNTTPKTSAKDALLLLRKLTKQINHFYKVTKADFEEIELKLMMFNASPMNFRFKVHSLTKNHEQLLANYVVKSILIVLRKFEKLHEDLQFDLKEEVNKLLAKVYDSYVDKTALSLGLPKQID</sequence>
<evidence type="ECO:0000313" key="1">
    <source>
        <dbReference type="EMBL" id="SOD20551.1"/>
    </source>
</evidence>
<dbReference type="RefSeq" id="WP_097134047.1">
    <property type="nucleotide sequence ID" value="NZ_OCMT01000005.1"/>
</dbReference>
<dbReference type="EMBL" id="OCMT01000005">
    <property type="protein sequence ID" value="SOD20551.1"/>
    <property type="molecule type" value="Genomic_DNA"/>
</dbReference>